<dbReference type="AlphaFoldDB" id="A0A2S5T2E1"/>
<dbReference type="OrthoDB" id="9152878at2"/>
<evidence type="ECO:0000313" key="2">
    <source>
        <dbReference type="EMBL" id="PPE69143.1"/>
    </source>
</evidence>
<dbReference type="Pfam" id="PF06649">
    <property type="entry name" value="DUF1161"/>
    <property type="match status" value="1"/>
</dbReference>
<dbReference type="EMBL" id="PSNY01000015">
    <property type="protein sequence ID" value="PPE69143.1"/>
    <property type="molecule type" value="Genomic_DNA"/>
</dbReference>
<evidence type="ECO:0008006" key="4">
    <source>
        <dbReference type="Google" id="ProtNLM"/>
    </source>
</evidence>
<organism evidence="2 3">
    <name type="scientific">Caldimonas thermodepolymerans</name>
    <dbReference type="NCBI Taxonomy" id="215580"/>
    <lineage>
        <taxon>Bacteria</taxon>
        <taxon>Pseudomonadati</taxon>
        <taxon>Pseudomonadota</taxon>
        <taxon>Betaproteobacteria</taxon>
        <taxon>Burkholderiales</taxon>
        <taxon>Sphaerotilaceae</taxon>
        <taxon>Caldimonas</taxon>
    </lineage>
</organism>
<dbReference type="InterPro" id="IPR010595">
    <property type="entry name" value="DUF1161"/>
</dbReference>
<evidence type="ECO:0000256" key="1">
    <source>
        <dbReference type="SAM" id="MobiDB-lite"/>
    </source>
</evidence>
<protein>
    <recommendedName>
        <fullName evidence="4">DUF1161 domain-containing protein</fullName>
    </recommendedName>
</protein>
<reference evidence="2 3" key="1">
    <citation type="submission" date="2018-02" db="EMBL/GenBank/DDBJ databases">
        <title>Reclassifiation of [Polyangium] brachysporum DSM 7029 as Guopingzhaonella breviflexa gen. nov., sp. nov., a member of the family Comamonadaceae.</title>
        <authorList>
            <person name="Tang B."/>
        </authorList>
    </citation>
    <scope>NUCLEOTIDE SEQUENCE [LARGE SCALE GENOMIC DNA]</scope>
    <source>
        <strain evidence="2 3">DSM 15344</strain>
    </source>
</reference>
<proteinExistence type="predicted"/>
<gene>
    <name evidence="2" type="ORF">C1702_13675</name>
</gene>
<comment type="caution">
    <text evidence="2">The sequence shown here is derived from an EMBL/GenBank/DDBJ whole genome shotgun (WGS) entry which is preliminary data.</text>
</comment>
<sequence>MLCQVERVAEGLGGVAALRDRSEIKDGERDHGLRARRGESPQPSRSGRFVQRGAPSPHPPGGRATSRGFHTGHTCGRQHARRCRRGNACKEPPMNTASASRLVLSLCLVAAAALPAVVWAERLECDALVEQIEAKLQANGVRHYRLDVVDADAEAQGRVVGTCNGGTAKIVYQRVPKAHAQKTRAMT</sequence>
<accession>A0A2S5T2E1</accession>
<feature type="compositionally biased region" description="Basic and acidic residues" evidence="1">
    <location>
        <begin position="22"/>
        <end position="39"/>
    </location>
</feature>
<name>A0A2S5T2E1_9BURK</name>
<evidence type="ECO:0000313" key="3">
    <source>
        <dbReference type="Proteomes" id="UP000239406"/>
    </source>
</evidence>
<keyword evidence="3" id="KW-1185">Reference proteome</keyword>
<feature type="region of interest" description="Disordered" evidence="1">
    <location>
        <begin position="22"/>
        <end position="77"/>
    </location>
</feature>
<dbReference type="Proteomes" id="UP000239406">
    <property type="component" value="Unassembled WGS sequence"/>
</dbReference>